<dbReference type="InterPro" id="IPR001650">
    <property type="entry name" value="Helicase_C-like"/>
</dbReference>
<keyword evidence="4 7" id="KW-0067">ATP-binding</keyword>
<dbReference type="GO" id="GO:0005524">
    <property type="term" value="F:ATP binding"/>
    <property type="evidence" value="ECO:0007669"/>
    <property type="project" value="UniProtKB-UniRule"/>
</dbReference>
<evidence type="ECO:0000259" key="12">
    <source>
        <dbReference type="PROSITE" id="PS51195"/>
    </source>
</evidence>
<dbReference type="PROSITE" id="PS51195">
    <property type="entry name" value="Q_MOTIF"/>
    <property type="match status" value="1"/>
</dbReference>
<evidence type="ECO:0000256" key="6">
    <source>
        <dbReference type="PROSITE-ProRule" id="PRU00552"/>
    </source>
</evidence>
<evidence type="ECO:0000259" key="11">
    <source>
        <dbReference type="PROSITE" id="PS51194"/>
    </source>
</evidence>
<feature type="region of interest" description="Disordered" evidence="9">
    <location>
        <begin position="33"/>
        <end position="104"/>
    </location>
</feature>
<dbReference type="PROSITE" id="PS00039">
    <property type="entry name" value="DEAD_ATP_HELICASE"/>
    <property type="match status" value="1"/>
</dbReference>
<evidence type="ECO:0000313" key="14">
    <source>
        <dbReference type="Proteomes" id="UP000708148"/>
    </source>
</evidence>
<dbReference type="PANTHER" id="PTHR24031">
    <property type="entry name" value="RNA HELICASE"/>
    <property type="match status" value="1"/>
</dbReference>
<dbReference type="SMART" id="SM00490">
    <property type="entry name" value="HELICc"/>
    <property type="match status" value="1"/>
</dbReference>
<dbReference type="PROSITE" id="PS51194">
    <property type="entry name" value="HELICASE_CTER"/>
    <property type="match status" value="1"/>
</dbReference>
<evidence type="ECO:0000313" key="13">
    <source>
        <dbReference type="EMBL" id="CAD7702121.1"/>
    </source>
</evidence>
<protein>
    <recommendedName>
        <fullName evidence="8">ATP-dependent RNA helicase</fullName>
        <ecNumber evidence="8">3.6.4.13</ecNumber>
    </recommendedName>
</protein>
<organism evidence="13 14">
    <name type="scientific">Ostreobium quekettii</name>
    <dbReference type="NCBI Taxonomy" id="121088"/>
    <lineage>
        <taxon>Eukaryota</taxon>
        <taxon>Viridiplantae</taxon>
        <taxon>Chlorophyta</taxon>
        <taxon>core chlorophytes</taxon>
        <taxon>Ulvophyceae</taxon>
        <taxon>TCBD clade</taxon>
        <taxon>Bryopsidales</taxon>
        <taxon>Ostreobineae</taxon>
        <taxon>Ostreobiaceae</taxon>
        <taxon>Ostreobium</taxon>
    </lineage>
</organism>
<keyword evidence="2 7" id="KW-0378">Hydrolase</keyword>
<dbReference type="InterPro" id="IPR014001">
    <property type="entry name" value="Helicase_ATP-bd"/>
</dbReference>
<feature type="region of interest" description="Disordered" evidence="9">
    <location>
        <begin position="587"/>
        <end position="679"/>
    </location>
</feature>
<dbReference type="EC" id="3.6.4.13" evidence="8"/>
<feature type="compositionally biased region" description="Gly residues" evidence="9">
    <location>
        <begin position="662"/>
        <end position="679"/>
    </location>
</feature>
<comment type="function">
    <text evidence="8">RNA helicase.</text>
</comment>
<dbReference type="GO" id="GO:0016787">
    <property type="term" value="F:hydrolase activity"/>
    <property type="evidence" value="ECO:0007669"/>
    <property type="project" value="UniProtKB-KW"/>
</dbReference>
<evidence type="ECO:0000256" key="7">
    <source>
        <dbReference type="RuleBase" id="RU000492"/>
    </source>
</evidence>
<dbReference type="Gene3D" id="3.40.50.300">
    <property type="entry name" value="P-loop containing nucleotide triphosphate hydrolases"/>
    <property type="match status" value="2"/>
</dbReference>
<keyword evidence="5 8" id="KW-0694">RNA-binding</keyword>
<comment type="domain">
    <text evidence="8">The Q motif is unique to and characteristic of the DEAD box family of RNA helicases and controls ATP binding and hydrolysis.</text>
</comment>
<dbReference type="InterPro" id="IPR027417">
    <property type="entry name" value="P-loop_NTPase"/>
</dbReference>
<feature type="compositionally biased region" description="Gly residues" evidence="9">
    <location>
        <begin position="612"/>
        <end position="622"/>
    </location>
</feature>
<keyword evidence="14" id="KW-1185">Reference proteome</keyword>
<evidence type="ECO:0000256" key="4">
    <source>
        <dbReference type="ARBA" id="ARBA00022840"/>
    </source>
</evidence>
<dbReference type="Pfam" id="PF00271">
    <property type="entry name" value="Helicase_C"/>
    <property type="match status" value="1"/>
</dbReference>
<dbReference type="GO" id="GO:0003723">
    <property type="term" value="F:RNA binding"/>
    <property type="evidence" value="ECO:0007669"/>
    <property type="project" value="UniProtKB-UniRule"/>
</dbReference>
<feature type="domain" description="Helicase ATP-binding" evidence="10">
    <location>
        <begin position="144"/>
        <end position="327"/>
    </location>
</feature>
<evidence type="ECO:0000256" key="1">
    <source>
        <dbReference type="ARBA" id="ARBA00022741"/>
    </source>
</evidence>
<dbReference type="InterPro" id="IPR011545">
    <property type="entry name" value="DEAD/DEAH_box_helicase_dom"/>
</dbReference>
<dbReference type="EMBL" id="CAJHUC010001714">
    <property type="protein sequence ID" value="CAD7702121.1"/>
    <property type="molecule type" value="Genomic_DNA"/>
</dbReference>
<evidence type="ECO:0000256" key="2">
    <source>
        <dbReference type="ARBA" id="ARBA00022801"/>
    </source>
</evidence>
<evidence type="ECO:0000256" key="9">
    <source>
        <dbReference type="SAM" id="MobiDB-lite"/>
    </source>
</evidence>
<evidence type="ECO:0000256" key="3">
    <source>
        <dbReference type="ARBA" id="ARBA00022806"/>
    </source>
</evidence>
<dbReference type="InterPro" id="IPR000629">
    <property type="entry name" value="RNA-helicase_DEAD-box_CS"/>
</dbReference>
<accession>A0A8S1J4W7</accession>
<keyword evidence="1 7" id="KW-0547">Nucleotide-binding</keyword>
<feature type="compositionally biased region" description="Gly residues" evidence="9">
    <location>
        <begin position="591"/>
        <end position="605"/>
    </location>
</feature>
<reference evidence="13" key="1">
    <citation type="submission" date="2020-12" db="EMBL/GenBank/DDBJ databases">
        <authorList>
            <person name="Iha C."/>
        </authorList>
    </citation>
    <scope>NUCLEOTIDE SEQUENCE</scope>
</reference>
<keyword evidence="3 7" id="KW-0347">Helicase</keyword>
<gene>
    <name evidence="13" type="ORF">OSTQU699_LOCUS7478</name>
</gene>
<dbReference type="SUPFAM" id="SSF52540">
    <property type="entry name" value="P-loop containing nucleoside triphosphate hydrolases"/>
    <property type="match status" value="2"/>
</dbReference>
<evidence type="ECO:0000256" key="5">
    <source>
        <dbReference type="ARBA" id="ARBA00022884"/>
    </source>
</evidence>
<dbReference type="CDD" id="cd18787">
    <property type="entry name" value="SF2_C_DEAD"/>
    <property type="match status" value="1"/>
</dbReference>
<dbReference type="InterPro" id="IPR014014">
    <property type="entry name" value="RNA_helicase_DEAD_Q_motif"/>
</dbReference>
<dbReference type="SMART" id="SM00487">
    <property type="entry name" value="DEXDc"/>
    <property type="match status" value="1"/>
</dbReference>
<dbReference type="PROSITE" id="PS51192">
    <property type="entry name" value="HELICASE_ATP_BIND_1"/>
    <property type="match status" value="1"/>
</dbReference>
<evidence type="ECO:0000259" key="10">
    <source>
        <dbReference type="PROSITE" id="PS51192"/>
    </source>
</evidence>
<feature type="short sequence motif" description="Q motif" evidence="6">
    <location>
        <begin position="112"/>
        <end position="141"/>
    </location>
</feature>
<dbReference type="Proteomes" id="UP000708148">
    <property type="component" value="Unassembled WGS sequence"/>
</dbReference>
<dbReference type="AlphaFoldDB" id="A0A8S1J4W7"/>
<name>A0A8S1J4W7_9CHLO</name>
<comment type="catalytic activity">
    <reaction evidence="8">
        <text>ATP + H2O = ADP + phosphate + H(+)</text>
        <dbReference type="Rhea" id="RHEA:13065"/>
        <dbReference type="ChEBI" id="CHEBI:15377"/>
        <dbReference type="ChEBI" id="CHEBI:15378"/>
        <dbReference type="ChEBI" id="CHEBI:30616"/>
        <dbReference type="ChEBI" id="CHEBI:43474"/>
        <dbReference type="ChEBI" id="CHEBI:456216"/>
        <dbReference type="EC" id="3.6.4.13"/>
    </reaction>
</comment>
<dbReference type="GO" id="GO:0003724">
    <property type="term" value="F:RNA helicase activity"/>
    <property type="evidence" value="ECO:0007669"/>
    <property type="project" value="UniProtKB-EC"/>
</dbReference>
<comment type="similarity">
    <text evidence="7">Belongs to the DEAD box helicase family.</text>
</comment>
<proteinExistence type="inferred from homology"/>
<comment type="caution">
    <text evidence="13">The sequence shown here is derived from an EMBL/GenBank/DDBJ whole genome shotgun (WGS) entry which is preliminary data.</text>
</comment>
<dbReference type="Pfam" id="PF00270">
    <property type="entry name" value="DEAD"/>
    <property type="match status" value="1"/>
</dbReference>
<feature type="domain" description="Helicase C-terminal" evidence="11">
    <location>
        <begin position="340"/>
        <end position="507"/>
    </location>
</feature>
<evidence type="ECO:0000256" key="8">
    <source>
        <dbReference type="RuleBase" id="RU365068"/>
    </source>
</evidence>
<feature type="domain" description="DEAD-box RNA helicase Q" evidence="12">
    <location>
        <begin position="112"/>
        <end position="141"/>
    </location>
</feature>
<sequence>MVLPRALTFMRHSAARGVAGSLRATAAADAAVRQTSTLARMEDGRAPPKRRRRPPPSAPQRAAPAPAYNPLQQDSNGYARPPIANGASPQGMMNGGAASRTSSTTRSALTSVRFADLGISAPLLRAITEVFGYEEATEVQAESIPVSMTGRDLLVKAKTGTGKTIAFVLPALERVRARGRSSKADGVSILVISPTRELAMQICEEARMLSRFLPGVAVQAVVGGTNVRTDVAKFQREMPTLLVATPGRLQDHLSTPSSGLLSGLSRLGTLVLDEADRLLDMGFRPDLERILAQLPPTSERQTLLFSATMPADVRDMVRLALKPDAAVVDCVGEEVATHERVEQRLVVTPQEGQIPALACCLAEMMRVPDYKILVFFGTARQTQLHAELWCVMEGGHPVLEIHSRKSQGHRNKASDFFRNNSNTIMFSSDVTARGMDFPDVTGIVQVGRPADRDQYIHRLGRTGRGSGAVGKGVLLLTDWEAASFTRLLGDLPVSVADGYPRADLDANSARMSAGFRSVSRQTKQQAYQATLGYYAQYIKALGRDWTKERLVSVINDYYLNIIGEDEVPALRASTVSKMGMKGVVGIRVERGGGGGGRSGNRGAGSSGRQHAVGGGGSDGNAGRGRPASENGRRRPLSAAGPSDYSGHQEYSTGFARAHHPGGRGGGGSRQGVGRGRPGR</sequence>
<dbReference type="OrthoDB" id="193716at2759"/>